<evidence type="ECO:0000259" key="1">
    <source>
        <dbReference type="Pfam" id="PF13521"/>
    </source>
</evidence>
<gene>
    <name evidence="2" type="ORF">JOE57_001540</name>
</gene>
<keyword evidence="3" id="KW-1185">Reference proteome</keyword>
<dbReference type="InterPro" id="IPR038727">
    <property type="entry name" value="NadR/Ttd14_AAA_dom"/>
</dbReference>
<dbReference type="EMBL" id="JAFBCF010000001">
    <property type="protein sequence ID" value="MBM7798619.1"/>
    <property type="molecule type" value="Genomic_DNA"/>
</dbReference>
<evidence type="ECO:0000313" key="2">
    <source>
        <dbReference type="EMBL" id="MBM7798619.1"/>
    </source>
</evidence>
<accession>A0ABS2RL27</accession>
<organism evidence="2 3">
    <name type="scientific">Microlunatus panaciterrae</name>
    <dbReference type="NCBI Taxonomy" id="400768"/>
    <lineage>
        <taxon>Bacteria</taxon>
        <taxon>Bacillati</taxon>
        <taxon>Actinomycetota</taxon>
        <taxon>Actinomycetes</taxon>
        <taxon>Propionibacteriales</taxon>
        <taxon>Propionibacteriaceae</taxon>
        <taxon>Microlunatus</taxon>
    </lineage>
</organism>
<reference evidence="2 3" key="1">
    <citation type="submission" date="2021-01" db="EMBL/GenBank/DDBJ databases">
        <title>Sequencing the genomes of 1000 actinobacteria strains.</title>
        <authorList>
            <person name="Klenk H.-P."/>
        </authorList>
    </citation>
    <scope>NUCLEOTIDE SEQUENCE [LARGE SCALE GENOMIC DNA]</scope>
    <source>
        <strain evidence="2 3">DSM 18662</strain>
    </source>
</reference>
<sequence length="196" mass="21636">MNWQQTTMKSTATADPRRLFIVTGGPGSGKTSLLDVLASRGLATTEDGARAIIKDQRAVDGPAQPGGDLQLFAELMLGWDMRSHRQALLLPGPVVCDRGVPDLIGFFPLHGLAVPDHFRRAAAVYRYNPTVFVAPPWQQIYHQDAERSQDWAWAVRAHAGIATTYSELGYRVVTLPRASVEARADFVQEIIDDRLK</sequence>
<dbReference type="RefSeq" id="WP_204917142.1">
    <property type="nucleotide sequence ID" value="NZ_BAAAQP010000002.1"/>
</dbReference>
<dbReference type="Pfam" id="PF13521">
    <property type="entry name" value="AAA_28"/>
    <property type="match status" value="1"/>
</dbReference>
<comment type="caution">
    <text evidence="2">The sequence shown here is derived from an EMBL/GenBank/DDBJ whole genome shotgun (WGS) entry which is preliminary data.</text>
</comment>
<evidence type="ECO:0000313" key="3">
    <source>
        <dbReference type="Proteomes" id="UP000704762"/>
    </source>
</evidence>
<protein>
    <submittedName>
        <fullName evidence="2">ATPase</fullName>
    </submittedName>
</protein>
<dbReference type="SUPFAM" id="SSF52540">
    <property type="entry name" value="P-loop containing nucleoside triphosphate hydrolases"/>
    <property type="match status" value="1"/>
</dbReference>
<dbReference type="Proteomes" id="UP000704762">
    <property type="component" value="Unassembled WGS sequence"/>
</dbReference>
<dbReference type="Gene3D" id="3.40.50.300">
    <property type="entry name" value="P-loop containing nucleotide triphosphate hydrolases"/>
    <property type="match status" value="1"/>
</dbReference>
<feature type="domain" description="NadR/Ttd14 AAA" evidence="1">
    <location>
        <begin position="20"/>
        <end position="183"/>
    </location>
</feature>
<dbReference type="InterPro" id="IPR027417">
    <property type="entry name" value="P-loop_NTPase"/>
</dbReference>
<proteinExistence type="predicted"/>
<name>A0ABS2RL27_9ACTN</name>